<feature type="chain" id="PRO_5039354726" evidence="1">
    <location>
        <begin position="24"/>
        <end position="293"/>
    </location>
</feature>
<name>A0A0R1LQF0_9LACO</name>
<accession>A0A0R1LQF0</accession>
<dbReference type="OrthoDB" id="2299914at2"/>
<reference evidence="2 3" key="1">
    <citation type="journal article" date="2015" name="Genome Announc.">
        <title>Expanding the biotechnology potential of lactobacilli through comparative genomics of 213 strains and associated genera.</title>
        <authorList>
            <person name="Sun Z."/>
            <person name="Harris H.M."/>
            <person name="McCann A."/>
            <person name="Guo C."/>
            <person name="Argimon S."/>
            <person name="Zhang W."/>
            <person name="Yang X."/>
            <person name="Jeffery I.B."/>
            <person name="Cooney J.C."/>
            <person name="Kagawa T.F."/>
            <person name="Liu W."/>
            <person name="Song Y."/>
            <person name="Salvetti E."/>
            <person name="Wrobel A."/>
            <person name="Rasinkangas P."/>
            <person name="Parkhill J."/>
            <person name="Rea M.C."/>
            <person name="O'Sullivan O."/>
            <person name="Ritari J."/>
            <person name="Douillard F.P."/>
            <person name="Paul Ross R."/>
            <person name="Yang R."/>
            <person name="Briner A.E."/>
            <person name="Felis G.E."/>
            <person name="de Vos W.M."/>
            <person name="Barrangou R."/>
            <person name="Klaenhammer T.R."/>
            <person name="Caufield P.W."/>
            <person name="Cui Y."/>
            <person name="Zhang H."/>
            <person name="O'Toole P.W."/>
        </authorList>
    </citation>
    <scope>NUCLEOTIDE SEQUENCE [LARGE SCALE GENOMIC DNA]</scope>
    <source>
        <strain evidence="2 3">DSM 19394</strain>
    </source>
</reference>
<comment type="caution">
    <text evidence="2">The sequence shown here is derived from an EMBL/GenBank/DDBJ whole genome shotgun (WGS) entry which is preliminary data.</text>
</comment>
<gene>
    <name evidence="2" type="ORF">FD25_GL000264</name>
</gene>
<dbReference type="RefSeq" id="WP_057803140.1">
    <property type="nucleotide sequence ID" value="NZ_AZDV01000026.1"/>
</dbReference>
<protein>
    <submittedName>
        <fullName evidence="2">Uncharacterized protein</fullName>
    </submittedName>
</protein>
<evidence type="ECO:0000313" key="3">
    <source>
        <dbReference type="Proteomes" id="UP000051955"/>
    </source>
</evidence>
<evidence type="ECO:0000313" key="2">
    <source>
        <dbReference type="EMBL" id="KRK94306.1"/>
    </source>
</evidence>
<organism evidence="2 3">
    <name type="scientific">Levilactobacillus acidifarinae DSM 19394 = JCM 15949</name>
    <dbReference type="NCBI Taxonomy" id="1423715"/>
    <lineage>
        <taxon>Bacteria</taxon>
        <taxon>Bacillati</taxon>
        <taxon>Bacillota</taxon>
        <taxon>Bacilli</taxon>
        <taxon>Lactobacillales</taxon>
        <taxon>Lactobacillaceae</taxon>
        <taxon>Levilactobacillus</taxon>
    </lineage>
</organism>
<keyword evidence="1" id="KW-0732">Signal</keyword>
<dbReference type="AlphaFoldDB" id="A0A0R1LQF0"/>
<dbReference type="Proteomes" id="UP000051955">
    <property type="component" value="Unassembled WGS sequence"/>
</dbReference>
<evidence type="ECO:0000256" key="1">
    <source>
        <dbReference type="SAM" id="SignalP"/>
    </source>
</evidence>
<proteinExistence type="predicted"/>
<dbReference type="EMBL" id="AZDV01000026">
    <property type="protein sequence ID" value="KRK94306.1"/>
    <property type="molecule type" value="Genomic_DNA"/>
</dbReference>
<keyword evidence="3" id="KW-1185">Reference proteome</keyword>
<sequence length="293" mass="32933">MKKKQLKAWTLMATALGVTLISSELGFQGIPFNTANHENVAKASGVTTIWQSQFERDIAAVRDAADLSCPWIRQTLNITNINAIRDNGINAYAAGDIESDTFDSVFAAYSESLNNAYSQIEYNQDKQGLMSLYQYFRSRFSARDQATLERDLATVESDEDWDDQATDLAAFADDLSGAFENYARDVSHLEDDTKPVAVTPNKPASTATPRLASGRIYHKNSRQVRFVNGRVGAKVTLKNRQHQIVKRVTIKKGTFTVKLTKKQAKALNRGGKYFTYTVQEKHHRTYTLKYAIR</sequence>
<dbReference type="PATRIC" id="fig|1423715.3.peg.279"/>
<feature type="signal peptide" evidence="1">
    <location>
        <begin position="1"/>
        <end position="23"/>
    </location>
</feature>